<dbReference type="RefSeq" id="WP_008595175.1">
    <property type="nucleotide sequence ID" value="NZ_AMRM01000005.1"/>
</dbReference>
<dbReference type="GO" id="GO:0043565">
    <property type="term" value="F:sequence-specific DNA binding"/>
    <property type="evidence" value="ECO:0007669"/>
    <property type="project" value="InterPro"/>
</dbReference>
<comment type="caution">
    <text evidence="2">The sequence shown here is derived from an EMBL/GenBank/DDBJ whole genome shotgun (WGS) entry which is preliminary data.</text>
</comment>
<evidence type="ECO:0000259" key="1">
    <source>
        <dbReference type="SMART" id="SM00760"/>
    </source>
</evidence>
<dbReference type="CDD" id="cd06571">
    <property type="entry name" value="Bac_DnaA_C"/>
    <property type="match status" value="1"/>
</dbReference>
<proteinExistence type="predicted"/>
<organism evidence="2 3">
    <name type="scientific">Nitratireductor pacificus pht-3B</name>
    <dbReference type="NCBI Taxonomy" id="391937"/>
    <lineage>
        <taxon>Bacteria</taxon>
        <taxon>Pseudomonadati</taxon>
        <taxon>Pseudomonadota</taxon>
        <taxon>Alphaproteobacteria</taxon>
        <taxon>Hyphomicrobiales</taxon>
        <taxon>Phyllobacteriaceae</taxon>
        <taxon>Nitratireductor</taxon>
    </lineage>
</organism>
<evidence type="ECO:0000313" key="2">
    <source>
        <dbReference type="EMBL" id="EKF19797.1"/>
    </source>
</evidence>
<accession>K2MR13</accession>
<dbReference type="GO" id="GO:0006270">
    <property type="term" value="P:DNA replication initiation"/>
    <property type="evidence" value="ECO:0007669"/>
    <property type="project" value="InterPro"/>
</dbReference>
<dbReference type="EMBL" id="AMRM01000005">
    <property type="protein sequence ID" value="EKF19797.1"/>
    <property type="molecule type" value="Genomic_DNA"/>
</dbReference>
<dbReference type="SUPFAM" id="SSF48295">
    <property type="entry name" value="TrpR-like"/>
    <property type="match status" value="1"/>
</dbReference>
<dbReference type="Gene3D" id="1.10.1750.10">
    <property type="match status" value="1"/>
</dbReference>
<protein>
    <submittedName>
        <fullName evidence="2">Chromosomal replication initiator DnaA-like protein</fullName>
    </submittedName>
</protein>
<dbReference type="STRING" id="391937.NA2_05633"/>
<evidence type="ECO:0000313" key="3">
    <source>
        <dbReference type="Proteomes" id="UP000006786"/>
    </source>
</evidence>
<reference evidence="2 3" key="1">
    <citation type="journal article" date="2012" name="J. Bacteriol.">
        <title>Genome Sequence of Nitratireductor pacificus Type Strain pht-3B.</title>
        <authorList>
            <person name="Lai Q."/>
            <person name="Li G."/>
            <person name="Shao Z."/>
        </authorList>
    </citation>
    <scope>NUCLEOTIDE SEQUENCE [LARGE SCALE GENOMIC DNA]</scope>
    <source>
        <strain evidence="3">pht-3B</strain>
    </source>
</reference>
<name>K2MR13_9HYPH</name>
<dbReference type="Proteomes" id="UP000006786">
    <property type="component" value="Unassembled WGS sequence"/>
</dbReference>
<keyword evidence="3" id="KW-1185">Reference proteome</keyword>
<dbReference type="GO" id="GO:0006275">
    <property type="term" value="P:regulation of DNA replication"/>
    <property type="evidence" value="ECO:0007669"/>
    <property type="project" value="InterPro"/>
</dbReference>
<gene>
    <name evidence="2" type="ORF">NA2_05633</name>
</gene>
<dbReference type="Pfam" id="PF08299">
    <property type="entry name" value="Bac_DnaA_C"/>
    <property type="match status" value="1"/>
</dbReference>
<dbReference type="InterPro" id="IPR013159">
    <property type="entry name" value="DnaA_C"/>
</dbReference>
<dbReference type="InterPro" id="IPR010921">
    <property type="entry name" value="Trp_repressor/repl_initiator"/>
</dbReference>
<dbReference type="SMART" id="SM00760">
    <property type="entry name" value="Bac_DnaA_C"/>
    <property type="match status" value="1"/>
</dbReference>
<feature type="domain" description="Chromosomal replication initiator DnaA C-terminal" evidence="1">
    <location>
        <begin position="45"/>
        <end position="114"/>
    </location>
</feature>
<dbReference type="eggNOG" id="COG0593">
    <property type="taxonomic scope" value="Bacteria"/>
</dbReference>
<dbReference type="GO" id="GO:0005524">
    <property type="term" value="F:ATP binding"/>
    <property type="evidence" value="ECO:0007669"/>
    <property type="project" value="InterPro"/>
</dbReference>
<sequence length="144" mass="15859">MNSVPSNATKQADIKLTGAVRMADGPALSLERRLSPIADERVTEVCECVLDIIAALFNVSGRELRGTGRSSTSVTRVRQIGMYAAHVTLGLNMAEVGRGFGRDRTTVQYACHLIEDMRDDEEFDSVVSMTERVVTVAFRHTEVR</sequence>
<dbReference type="PATRIC" id="fig|391937.3.peg.1158"/>
<dbReference type="AlphaFoldDB" id="K2MR13"/>